<proteinExistence type="inferred from homology"/>
<dbReference type="InterPro" id="IPR049561">
    <property type="entry name" value="NSUN5_7_fdxn-like"/>
</dbReference>
<dbReference type="Proteomes" id="UP001515480">
    <property type="component" value="Unassembled WGS sequence"/>
</dbReference>
<feature type="binding site" evidence="5">
    <location>
        <position position="359"/>
    </location>
    <ligand>
        <name>S-adenosyl-L-methionine</name>
        <dbReference type="ChEBI" id="CHEBI:59789"/>
    </ligand>
</feature>
<feature type="compositionally biased region" description="Basic residues" evidence="6">
    <location>
        <begin position="484"/>
        <end position="501"/>
    </location>
</feature>
<keyword evidence="9" id="KW-1185">Reference proteome</keyword>
<keyword evidence="4 5" id="KW-0694">RNA-binding</keyword>
<feature type="binding site" evidence="5">
    <location>
        <position position="312"/>
    </location>
    <ligand>
        <name>S-adenosyl-L-methionine</name>
        <dbReference type="ChEBI" id="CHEBI:59789"/>
    </ligand>
</feature>
<evidence type="ECO:0000313" key="8">
    <source>
        <dbReference type="EMBL" id="KAL1508682.1"/>
    </source>
</evidence>
<accession>A0AB34IY16</accession>
<dbReference type="AlphaFoldDB" id="A0AB34IY16"/>
<name>A0AB34IY16_PRYPA</name>
<keyword evidence="3 5" id="KW-0949">S-adenosyl-L-methionine</keyword>
<feature type="domain" description="SAM-dependent MTase RsmB/NOP-type" evidence="7">
    <location>
        <begin position="171"/>
        <end position="474"/>
    </location>
</feature>
<evidence type="ECO:0000256" key="5">
    <source>
        <dbReference type="PROSITE-ProRule" id="PRU01023"/>
    </source>
</evidence>
<dbReference type="PANTHER" id="PTHR22807">
    <property type="entry name" value="NOP2 YEAST -RELATED NOL1/NOP2/FMU SUN DOMAIN-CONTAINING"/>
    <property type="match status" value="1"/>
</dbReference>
<dbReference type="GO" id="GO:0003723">
    <property type="term" value="F:RNA binding"/>
    <property type="evidence" value="ECO:0007669"/>
    <property type="project" value="UniProtKB-UniRule"/>
</dbReference>
<dbReference type="InterPro" id="IPR023267">
    <property type="entry name" value="RCMT"/>
</dbReference>
<comment type="similarity">
    <text evidence="5">Belongs to the class I-like SAM-binding methyltransferase superfamily. RsmB/NOP family.</text>
</comment>
<feature type="region of interest" description="Disordered" evidence="6">
    <location>
        <begin position="483"/>
        <end position="510"/>
    </location>
</feature>
<evidence type="ECO:0000256" key="3">
    <source>
        <dbReference type="ARBA" id="ARBA00022691"/>
    </source>
</evidence>
<dbReference type="GO" id="GO:0008173">
    <property type="term" value="F:RNA methyltransferase activity"/>
    <property type="evidence" value="ECO:0007669"/>
    <property type="project" value="InterPro"/>
</dbReference>
<dbReference type="Gene3D" id="3.30.70.1170">
    <property type="entry name" value="Sun protein, domain 3"/>
    <property type="match status" value="1"/>
</dbReference>
<dbReference type="GO" id="GO:0005730">
    <property type="term" value="C:nucleolus"/>
    <property type="evidence" value="ECO:0007669"/>
    <property type="project" value="TreeGrafter"/>
</dbReference>
<protein>
    <recommendedName>
        <fullName evidence="7">SAM-dependent MTase RsmB/NOP-type domain-containing protein</fullName>
    </recommendedName>
</protein>
<dbReference type="SUPFAM" id="SSF53335">
    <property type="entry name" value="S-adenosyl-L-methionine-dependent methyltransferases"/>
    <property type="match status" value="1"/>
</dbReference>
<dbReference type="Pfam" id="PF21148">
    <property type="entry name" value="NSUN5_fdxn-like"/>
    <property type="match status" value="1"/>
</dbReference>
<dbReference type="InterPro" id="IPR001678">
    <property type="entry name" value="MeTrfase_RsmB-F_NOP2_dom"/>
</dbReference>
<evidence type="ECO:0000256" key="4">
    <source>
        <dbReference type="ARBA" id="ARBA00022884"/>
    </source>
</evidence>
<dbReference type="PRINTS" id="PR02008">
    <property type="entry name" value="RCMTFAMILY"/>
</dbReference>
<evidence type="ECO:0000313" key="9">
    <source>
        <dbReference type="Proteomes" id="UP001515480"/>
    </source>
</evidence>
<organism evidence="8 9">
    <name type="scientific">Prymnesium parvum</name>
    <name type="common">Toxic golden alga</name>
    <dbReference type="NCBI Taxonomy" id="97485"/>
    <lineage>
        <taxon>Eukaryota</taxon>
        <taxon>Haptista</taxon>
        <taxon>Haptophyta</taxon>
        <taxon>Prymnesiophyceae</taxon>
        <taxon>Prymnesiales</taxon>
        <taxon>Prymnesiaceae</taxon>
        <taxon>Prymnesium</taxon>
    </lineage>
</organism>
<dbReference type="PROSITE" id="PS51686">
    <property type="entry name" value="SAM_MT_RSMB_NOP"/>
    <property type="match status" value="1"/>
</dbReference>
<sequence>MLSNADFRRLLRPATPPPPPPPPDPPSPPPAARKHAADFAVQQLAALVLRSSLLERTPVRASRQLSQSPPAARRAVFACATETLKSLPALRATLAAAKLELHDDLTAASPAAPPPPPLPPLSLACVLLHDLLVAPRWLDASQPAVRLLLDHHAALRQQWRLAAAAAPPPPLPAADDSFYLLFCRVNTLLTPVDAAVAALAADGWAEREPLGTAPSAATARLAHPFADGTRRAFCRDAMLPDVLAFPAGAPLRSSPLLADGRLVAQDRASCACAHALAPRRGAALIDACAAPGKKTCHLAALAGDGGHVAAFEADAARAARLAAALAAAGARAATPLHADFLRASPADARWARVEGMLVDPSCSGSGTAFAHSARAPAEFAPAQLALLLHGLRFPALRALVYSTCSTSAEENEDVVGKALAARPDWRLRRGVLPQWPRRGVPTAELRADDAAATLRFCAQRDLCLGFFIACFERVDPPAPCRAIKEKKRKRRPEASPRRRRREAAASLDGG</sequence>
<evidence type="ECO:0000259" key="7">
    <source>
        <dbReference type="PROSITE" id="PS51686"/>
    </source>
</evidence>
<feature type="binding site" evidence="5">
    <location>
        <position position="339"/>
    </location>
    <ligand>
        <name>S-adenosyl-L-methionine</name>
        <dbReference type="ChEBI" id="CHEBI:59789"/>
    </ligand>
</feature>
<feature type="region of interest" description="Disordered" evidence="6">
    <location>
        <begin position="1"/>
        <end position="36"/>
    </location>
</feature>
<evidence type="ECO:0000256" key="6">
    <source>
        <dbReference type="SAM" id="MobiDB-lite"/>
    </source>
</evidence>
<dbReference type="GO" id="GO:0070475">
    <property type="term" value="P:rRNA base methylation"/>
    <property type="evidence" value="ECO:0007669"/>
    <property type="project" value="TreeGrafter"/>
</dbReference>
<evidence type="ECO:0000256" key="2">
    <source>
        <dbReference type="ARBA" id="ARBA00022679"/>
    </source>
</evidence>
<dbReference type="Gene3D" id="3.40.50.150">
    <property type="entry name" value="Vaccinia Virus protein VP39"/>
    <property type="match status" value="1"/>
</dbReference>
<reference evidence="8 9" key="1">
    <citation type="journal article" date="2024" name="Science">
        <title>Giant polyketide synthase enzymes in the biosynthesis of giant marine polyether toxins.</title>
        <authorList>
            <person name="Fallon T.R."/>
            <person name="Shende V.V."/>
            <person name="Wierzbicki I.H."/>
            <person name="Pendleton A.L."/>
            <person name="Watervoot N.F."/>
            <person name="Auber R.P."/>
            <person name="Gonzalez D.J."/>
            <person name="Wisecaver J.H."/>
            <person name="Moore B.S."/>
        </authorList>
    </citation>
    <scope>NUCLEOTIDE SEQUENCE [LARGE SCALE GENOMIC DNA]</scope>
    <source>
        <strain evidence="8 9">12B1</strain>
    </source>
</reference>
<comment type="caution">
    <text evidence="8">The sequence shown here is derived from an EMBL/GenBank/DDBJ whole genome shotgun (WGS) entry which is preliminary data.</text>
</comment>
<feature type="compositionally biased region" description="Pro residues" evidence="6">
    <location>
        <begin position="14"/>
        <end position="31"/>
    </location>
</feature>
<feature type="active site" description="Nucleophile" evidence="5">
    <location>
        <position position="404"/>
    </location>
</feature>
<dbReference type="Pfam" id="PF01189">
    <property type="entry name" value="Methyltr_RsmB-F"/>
    <property type="match status" value="1"/>
</dbReference>
<dbReference type="InterPro" id="IPR049560">
    <property type="entry name" value="MeTrfase_RsmB-F_NOP2_cat"/>
</dbReference>
<keyword evidence="2 5" id="KW-0808">Transferase</keyword>
<comment type="caution">
    <text evidence="5">Lacks conserved residue(s) required for the propagation of feature annotation.</text>
</comment>
<keyword evidence="1 5" id="KW-0489">Methyltransferase</keyword>
<dbReference type="EMBL" id="JBGBPQ010000016">
    <property type="protein sequence ID" value="KAL1508682.1"/>
    <property type="molecule type" value="Genomic_DNA"/>
</dbReference>
<evidence type="ECO:0000256" key="1">
    <source>
        <dbReference type="ARBA" id="ARBA00022603"/>
    </source>
</evidence>
<dbReference type="InterPro" id="IPR029063">
    <property type="entry name" value="SAM-dependent_MTases_sf"/>
</dbReference>
<gene>
    <name evidence="8" type="ORF">AB1Y20_004777</name>
</gene>
<dbReference type="PANTHER" id="PTHR22807:SF4">
    <property type="entry name" value="28S RRNA (CYTOSINE-C(5))-METHYLTRANSFERASE"/>
    <property type="match status" value="1"/>
</dbReference>